<proteinExistence type="predicted"/>
<accession>A0AAW2RE34</accession>
<evidence type="ECO:0000256" key="1">
    <source>
        <dbReference type="SAM" id="MobiDB-lite"/>
    </source>
</evidence>
<feature type="transmembrane region" description="Helical" evidence="2">
    <location>
        <begin position="32"/>
        <end position="57"/>
    </location>
</feature>
<name>A0AAW2RE34_SESRA</name>
<organism evidence="3">
    <name type="scientific">Sesamum radiatum</name>
    <name type="common">Black benniseed</name>
    <dbReference type="NCBI Taxonomy" id="300843"/>
    <lineage>
        <taxon>Eukaryota</taxon>
        <taxon>Viridiplantae</taxon>
        <taxon>Streptophyta</taxon>
        <taxon>Embryophyta</taxon>
        <taxon>Tracheophyta</taxon>
        <taxon>Spermatophyta</taxon>
        <taxon>Magnoliopsida</taxon>
        <taxon>eudicotyledons</taxon>
        <taxon>Gunneridae</taxon>
        <taxon>Pentapetalae</taxon>
        <taxon>asterids</taxon>
        <taxon>lamiids</taxon>
        <taxon>Lamiales</taxon>
        <taxon>Pedaliaceae</taxon>
        <taxon>Sesamum</taxon>
    </lineage>
</organism>
<reference evidence="3" key="1">
    <citation type="submission" date="2020-06" db="EMBL/GenBank/DDBJ databases">
        <authorList>
            <person name="Li T."/>
            <person name="Hu X."/>
            <person name="Zhang T."/>
            <person name="Song X."/>
            <person name="Zhang H."/>
            <person name="Dai N."/>
            <person name="Sheng W."/>
            <person name="Hou X."/>
            <person name="Wei L."/>
        </authorList>
    </citation>
    <scope>NUCLEOTIDE SEQUENCE</scope>
    <source>
        <strain evidence="3">G02</strain>
        <tissue evidence="3">Leaf</tissue>
    </source>
</reference>
<comment type="caution">
    <text evidence="3">The sequence shown here is derived from an EMBL/GenBank/DDBJ whole genome shotgun (WGS) entry which is preliminary data.</text>
</comment>
<keyword evidence="2" id="KW-1133">Transmembrane helix</keyword>
<feature type="compositionally biased region" description="Polar residues" evidence="1">
    <location>
        <begin position="125"/>
        <end position="143"/>
    </location>
</feature>
<dbReference type="EMBL" id="JACGWJ010000013">
    <property type="protein sequence ID" value="KAL0377821.1"/>
    <property type="molecule type" value="Genomic_DNA"/>
</dbReference>
<protein>
    <submittedName>
        <fullName evidence="3">Elongation of fatty acids protein 3-like</fullName>
    </submittedName>
</protein>
<reference evidence="3" key="2">
    <citation type="journal article" date="2024" name="Plant">
        <title>Genomic evolution and insights into agronomic trait innovations of Sesamum species.</title>
        <authorList>
            <person name="Miao H."/>
            <person name="Wang L."/>
            <person name="Qu L."/>
            <person name="Liu H."/>
            <person name="Sun Y."/>
            <person name="Le M."/>
            <person name="Wang Q."/>
            <person name="Wei S."/>
            <person name="Zheng Y."/>
            <person name="Lin W."/>
            <person name="Duan Y."/>
            <person name="Cao H."/>
            <person name="Xiong S."/>
            <person name="Wang X."/>
            <person name="Wei L."/>
            <person name="Li C."/>
            <person name="Ma Q."/>
            <person name="Ju M."/>
            <person name="Zhao R."/>
            <person name="Li G."/>
            <person name="Mu C."/>
            <person name="Tian Q."/>
            <person name="Mei H."/>
            <person name="Zhang T."/>
            <person name="Gao T."/>
            <person name="Zhang H."/>
        </authorList>
    </citation>
    <scope>NUCLEOTIDE SEQUENCE</scope>
    <source>
        <strain evidence="3">G02</strain>
    </source>
</reference>
<keyword evidence="2" id="KW-0472">Membrane</keyword>
<feature type="compositionally biased region" description="Low complexity" evidence="1">
    <location>
        <begin position="145"/>
        <end position="164"/>
    </location>
</feature>
<dbReference type="AlphaFoldDB" id="A0AAW2RE34"/>
<sequence length="164" mass="17574">MTTYHGLRYYLSEQPSIVGFRWSHTQSWGSTWSFLFSSIALYVSAAAVLHLLLLILFRHRRPSRWVRSPQRTLSLWPSSPPLSSPELYSPPPPRSATRGGCGDAPAPQPSSGCSASPWGLAPPAASSSGPTFTTSRVSSTRCGHSSPFSGIGSYPSSSCSTTPS</sequence>
<evidence type="ECO:0000256" key="2">
    <source>
        <dbReference type="SAM" id="Phobius"/>
    </source>
</evidence>
<keyword evidence="2" id="KW-0812">Transmembrane</keyword>
<evidence type="ECO:0000313" key="3">
    <source>
        <dbReference type="EMBL" id="KAL0377821.1"/>
    </source>
</evidence>
<feature type="compositionally biased region" description="Pro residues" evidence="1">
    <location>
        <begin position="78"/>
        <end position="94"/>
    </location>
</feature>
<gene>
    <name evidence="3" type="ORF">Sradi_3087600</name>
</gene>
<feature type="region of interest" description="Disordered" evidence="1">
    <location>
        <begin position="66"/>
        <end position="164"/>
    </location>
</feature>